<keyword evidence="4" id="KW-1185">Reference proteome</keyword>
<dbReference type="PROSITE" id="PS51318">
    <property type="entry name" value="TAT"/>
    <property type="match status" value="1"/>
</dbReference>
<feature type="chain" id="PRO_5040920335" evidence="2">
    <location>
        <begin position="37"/>
        <end position="338"/>
    </location>
</feature>
<dbReference type="InterPro" id="IPR005064">
    <property type="entry name" value="BUG"/>
</dbReference>
<reference evidence="3" key="1">
    <citation type="submission" date="2022-04" db="EMBL/GenBank/DDBJ databases">
        <title>Roseomonas acroporae sp. nov., isolated from coral Acropora digitifera.</title>
        <authorList>
            <person name="Sun H."/>
        </authorList>
    </citation>
    <scope>NUCLEOTIDE SEQUENCE</scope>
    <source>
        <strain evidence="3">NAR14</strain>
    </source>
</reference>
<dbReference type="Proteomes" id="UP001139516">
    <property type="component" value="Unassembled WGS sequence"/>
</dbReference>
<dbReference type="SUPFAM" id="SSF53850">
    <property type="entry name" value="Periplasmic binding protein-like II"/>
    <property type="match status" value="1"/>
</dbReference>
<evidence type="ECO:0000256" key="1">
    <source>
        <dbReference type="ARBA" id="ARBA00006987"/>
    </source>
</evidence>
<dbReference type="RefSeq" id="WP_248667406.1">
    <property type="nucleotide sequence ID" value="NZ_JALPRX010000054.1"/>
</dbReference>
<feature type="signal peptide" evidence="2">
    <location>
        <begin position="1"/>
        <end position="36"/>
    </location>
</feature>
<dbReference type="PIRSF" id="PIRSF017082">
    <property type="entry name" value="YflP"/>
    <property type="match status" value="1"/>
</dbReference>
<evidence type="ECO:0000313" key="3">
    <source>
        <dbReference type="EMBL" id="MCK8785283.1"/>
    </source>
</evidence>
<dbReference type="InterPro" id="IPR006311">
    <property type="entry name" value="TAT_signal"/>
</dbReference>
<protein>
    <submittedName>
        <fullName evidence="3">Tripartite tricarboxylate transporter substrate binding protein</fullName>
    </submittedName>
</protein>
<comment type="caution">
    <text evidence="3">The sequence shown here is derived from an EMBL/GenBank/DDBJ whole genome shotgun (WGS) entry which is preliminary data.</text>
</comment>
<dbReference type="PANTHER" id="PTHR42928:SF5">
    <property type="entry name" value="BLR1237 PROTEIN"/>
    <property type="match status" value="1"/>
</dbReference>
<organism evidence="3 4">
    <name type="scientific">Roseomonas acroporae</name>
    <dbReference type="NCBI Taxonomy" id="2937791"/>
    <lineage>
        <taxon>Bacteria</taxon>
        <taxon>Pseudomonadati</taxon>
        <taxon>Pseudomonadota</taxon>
        <taxon>Alphaproteobacteria</taxon>
        <taxon>Acetobacterales</taxon>
        <taxon>Roseomonadaceae</taxon>
        <taxon>Roseomonas</taxon>
    </lineage>
</organism>
<dbReference type="Pfam" id="PF03401">
    <property type="entry name" value="TctC"/>
    <property type="match status" value="1"/>
</dbReference>
<name>A0A9X1Y838_9PROT</name>
<keyword evidence="2" id="KW-0732">Signal</keyword>
<dbReference type="AlphaFoldDB" id="A0A9X1Y838"/>
<dbReference type="InterPro" id="IPR042100">
    <property type="entry name" value="Bug_dom1"/>
</dbReference>
<dbReference type="CDD" id="cd07012">
    <property type="entry name" value="PBP2_Bug_TTT"/>
    <property type="match status" value="1"/>
</dbReference>
<comment type="similarity">
    <text evidence="1">Belongs to the UPF0065 (bug) family.</text>
</comment>
<accession>A0A9X1Y838</accession>
<proteinExistence type="inferred from homology"/>
<sequence>MDQARIRRRDLLATLAATPLAAPLVAPLVAPGRALAAEGFPSRPVKWIVAYAAGGGTDTLARLLGANLSQRLGQPFVIDNRPGAATNVGAEAAAKAAPDGYTVFSADNGTLVFNTALFRRLPYDPERDFRGVGLMARFPLFLAVAPDYPARTLRELLDRAKAAPGTIDVASPGVGSPHHLALERFAREAGVRFNHVPYRGAAPALNDLLAGTVPAMVVDYPSSVDYLRSGRVRPLAVFSAARPADLPDVPTAQEAAGLRGFEAYAWQGMVVPKATPDAVVARLTEELARTLADEGVRRRMREIGLEPLTGGPAEFQALLNAERATWLPLIRELGITLD</sequence>
<evidence type="ECO:0000256" key="2">
    <source>
        <dbReference type="SAM" id="SignalP"/>
    </source>
</evidence>
<dbReference type="PANTHER" id="PTHR42928">
    <property type="entry name" value="TRICARBOXYLATE-BINDING PROTEIN"/>
    <property type="match status" value="1"/>
</dbReference>
<dbReference type="Gene3D" id="3.40.190.150">
    <property type="entry name" value="Bordetella uptake gene, domain 1"/>
    <property type="match status" value="1"/>
</dbReference>
<dbReference type="EMBL" id="JALPRX010000054">
    <property type="protein sequence ID" value="MCK8785283.1"/>
    <property type="molecule type" value="Genomic_DNA"/>
</dbReference>
<gene>
    <name evidence="3" type="ORF">M0638_12900</name>
</gene>
<dbReference type="Gene3D" id="3.40.190.10">
    <property type="entry name" value="Periplasmic binding protein-like II"/>
    <property type="match status" value="1"/>
</dbReference>
<evidence type="ECO:0000313" key="4">
    <source>
        <dbReference type="Proteomes" id="UP001139516"/>
    </source>
</evidence>